<protein>
    <recommendedName>
        <fullName evidence="3">Ferritin-like domain-containing protein</fullName>
    </recommendedName>
</protein>
<dbReference type="RefSeq" id="WP_285578467.1">
    <property type="nucleotide sequence ID" value="NZ_BSTK01000011.1"/>
</dbReference>
<evidence type="ECO:0000313" key="1">
    <source>
        <dbReference type="EMBL" id="GLY88659.1"/>
    </source>
</evidence>
<name>A0A9W6W2P6_9ACTN</name>
<dbReference type="Proteomes" id="UP001165074">
    <property type="component" value="Unassembled WGS sequence"/>
</dbReference>
<dbReference type="AlphaFoldDB" id="A0A9W6W2P6"/>
<dbReference type="InterPro" id="IPR009078">
    <property type="entry name" value="Ferritin-like_SF"/>
</dbReference>
<proteinExistence type="predicted"/>
<dbReference type="EMBL" id="BSTK01000011">
    <property type="protein sequence ID" value="GLY88659.1"/>
    <property type="molecule type" value="Genomic_DNA"/>
</dbReference>
<dbReference type="SUPFAM" id="SSF47240">
    <property type="entry name" value="Ferritin-like"/>
    <property type="match status" value="1"/>
</dbReference>
<gene>
    <name evidence="1" type="ORF">Airi02_065880</name>
</gene>
<keyword evidence="2" id="KW-1185">Reference proteome</keyword>
<evidence type="ECO:0008006" key="3">
    <source>
        <dbReference type="Google" id="ProtNLM"/>
    </source>
</evidence>
<dbReference type="Gene3D" id="1.10.620.20">
    <property type="entry name" value="Ribonucleotide Reductase, subunit A"/>
    <property type="match status" value="1"/>
</dbReference>
<evidence type="ECO:0000313" key="2">
    <source>
        <dbReference type="Proteomes" id="UP001165074"/>
    </source>
</evidence>
<organism evidence="1 2">
    <name type="scientific">Actinoallomurus iriomotensis</name>
    <dbReference type="NCBI Taxonomy" id="478107"/>
    <lineage>
        <taxon>Bacteria</taxon>
        <taxon>Bacillati</taxon>
        <taxon>Actinomycetota</taxon>
        <taxon>Actinomycetes</taxon>
        <taxon>Streptosporangiales</taxon>
        <taxon>Thermomonosporaceae</taxon>
        <taxon>Actinoallomurus</taxon>
    </lineage>
</organism>
<accession>A0A9W6W2P6</accession>
<reference evidence="1" key="1">
    <citation type="submission" date="2023-03" db="EMBL/GenBank/DDBJ databases">
        <title>Actinoallomurus iriomotensis NBRC 103684.</title>
        <authorList>
            <person name="Ichikawa N."/>
            <person name="Sato H."/>
            <person name="Tonouchi N."/>
        </authorList>
    </citation>
    <scope>NUCLEOTIDE SEQUENCE</scope>
    <source>
        <strain evidence="1">NBRC 103684</strain>
    </source>
</reference>
<comment type="caution">
    <text evidence="1">The sequence shown here is derived from an EMBL/GenBank/DDBJ whole genome shotgun (WGS) entry which is preliminary data.</text>
</comment>
<dbReference type="InterPro" id="IPR012348">
    <property type="entry name" value="RNR-like"/>
</dbReference>
<dbReference type="GO" id="GO:0016491">
    <property type="term" value="F:oxidoreductase activity"/>
    <property type="evidence" value="ECO:0007669"/>
    <property type="project" value="InterPro"/>
</dbReference>
<sequence>MTGVRRPRAHAASATVTPGNPGGAVLRMAHMTFRTEDYTRSAAPVPLDDLDFAAFAARPLSPAGLRCLRYMTDVENHTVCYLRDLLVTPSHADPEITAFLTMWNYEEYWHGEALAAVLAAHGVIGGDDHIRAVRRALGWRDRVAPIRQALLAQTIGEDFIAVHMTWGAINEWSTHAGYARLVERERHPVLTELLRRIMRQETRHVAFYVSQARARLERSRRAQRLTRFALRRFWQPVGSTVMPRAETRHLLTYLLAGPEGERAAAGIDARVDRLPGLAGLDLVRRATAEAA</sequence>